<organism evidence="3 4">
    <name type="scientific">Marasmius oreades</name>
    <name type="common">fairy-ring Marasmius</name>
    <dbReference type="NCBI Taxonomy" id="181124"/>
    <lineage>
        <taxon>Eukaryota</taxon>
        <taxon>Fungi</taxon>
        <taxon>Dikarya</taxon>
        <taxon>Basidiomycota</taxon>
        <taxon>Agaricomycotina</taxon>
        <taxon>Agaricomycetes</taxon>
        <taxon>Agaricomycetidae</taxon>
        <taxon>Agaricales</taxon>
        <taxon>Marasmiineae</taxon>
        <taxon>Marasmiaceae</taxon>
        <taxon>Marasmius</taxon>
    </lineage>
</organism>
<dbReference type="GO" id="GO:0000981">
    <property type="term" value="F:DNA-binding transcription factor activity, RNA polymerase II-specific"/>
    <property type="evidence" value="ECO:0007669"/>
    <property type="project" value="UniProtKB-ARBA"/>
</dbReference>
<dbReference type="GeneID" id="66080864"/>
<dbReference type="SUPFAM" id="SSF54616">
    <property type="entry name" value="DNA-binding domain of Mlu1-box binding protein MBP1"/>
    <property type="match status" value="1"/>
</dbReference>
<feature type="compositionally biased region" description="Low complexity" evidence="1">
    <location>
        <begin position="1"/>
        <end position="11"/>
    </location>
</feature>
<dbReference type="InterPro" id="IPR051642">
    <property type="entry name" value="SWI6-like"/>
</dbReference>
<dbReference type="Proteomes" id="UP001049176">
    <property type="component" value="Chromosome 7"/>
</dbReference>
<feature type="region of interest" description="Disordered" evidence="1">
    <location>
        <begin position="179"/>
        <end position="222"/>
    </location>
</feature>
<evidence type="ECO:0000313" key="4">
    <source>
        <dbReference type="Proteomes" id="UP001049176"/>
    </source>
</evidence>
<dbReference type="OrthoDB" id="5562739at2759"/>
<evidence type="ECO:0000259" key="2">
    <source>
        <dbReference type="PROSITE" id="PS51299"/>
    </source>
</evidence>
<gene>
    <name evidence="3" type="ORF">E1B28_011789</name>
</gene>
<feature type="region of interest" description="Disordered" evidence="1">
    <location>
        <begin position="251"/>
        <end position="270"/>
    </location>
</feature>
<dbReference type="Gene3D" id="3.10.260.10">
    <property type="entry name" value="Transcription regulator HTH, APSES-type DNA-binding domain"/>
    <property type="match status" value="1"/>
</dbReference>
<dbReference type="InterPro" id="IPR036887">
    <property type="entry name" value="HTH_APSES_sf"/>
</dbReference>
<name>A0A9P7UPY9_9AGAR</name>
<feature type="compositionally biased region" description="Polar residues" evidence="1">
    <location>
        <begin position="29"/>
        <end position="39"/>
    </location>
</feature>
<dbReference type="PANTHER" id="PTHR43828:SF5">
    <property type="entry name" value="TRANSCRIPTIONAL REPRESSOR XBP1"/>
    <property type="match status" value="1"/>
</dbReference>
<protein>
    <recommendedName>
        <fullName evidence="2">HTH APSES-type domain-containing protein</fullName>
    </recommendedName>
</protein>
<dbReference type="GO" id="GO:0030907">
    <property type="term" value="C:MBF transcription complex"/>
    <property type="evidence" value="ECO:0007669"/>
    <property type="project" value="TreeGrafter"/>
</dbReference>
<dbReference type="EMBL" id="CM032187">
    <property type="protein sequence ID" value="KAG7090182.1"/>
    <property type="molecule type" value="Genomic_DNA"/>
</dbReference>
<dbReference type="RefSeq" id="XP_043006652.1">
    <property type="nucleotide sequence ID" value="XM_043156840.1"/>
</dbReference>
<feature type="compositionally biased region" description="Pro residues" evidence="1">
    <location>
        <begin position="459"/>
        <end position="468"/>
    </location>
</feature>
<feature type="region of interest" description="Disordered" evidence="1">
    <location>
        <begin position="1"/>
        <end position="59"/>
    </location>
</feature>
<keyword evidence="4" id="KW-1185">Reference proteome</keyword>
<feature type="compositionally biased region" description="Low complexity" evidence="1">
    <location>
        <begin position="386"/>
        <end position="400"/>
    </location>
</feature>
<feature type="compositionally biased region" description="Basic and acidic residues" evidence="1">
    <location>
        <begin position="522"/>
        <end position="534"/>
    </location>
</feature>
<dbReference type="PANTHER" id="PTHR43828">
    <property type="entry name" value="ASPARAGINASE"/>
    <property type="match status" value="1"/>
</dbReference>
<reference evidence="3" key="1">
    <citation type="journal article" date="2021" name="Genome Biol. Evol.">
        <title>The assembled and annotated genome of the fairy-ring fungus Marasmius oreades.</title>
        <authorList>
            <person name="Hiltunen M."/>
            <person name="Ament-Velasquez S.L."/>
            <person name="Johannesson H."/>
        </authorList>
    </citation>
    <scope>NUCLEOTIDE SEQUENCE</scope>
    <source>
        <strain evidence="3">03SP1</strain>
    </source>
</reference>
<feature type="domain" description="HTH APSES-type" evidence="2">
    <location>
        <begin position="67"/>
        <end position="179"/>
    </location>
</feature>
<comment type="caution">
    <text evidence="3">The sequence shown here is derived from an EMBL/GenBank/DDBJ whole genome shotgun (WGS) entry which is preliminary data.</text>
</comment>
<dbReference type="InterPro" id="IPR003163">
    <property type="entry name" value="Tscrpt_reg_HTH_APSES-type"/>
</dbReference>
<feature type="region of interest" description="Disordered" evidence="1">
    <location>
        <begin position="279"/>
        <end position="330"/>
    </location>
</feature>
<feature type="region of interest" description="Disordered" evidence="1">
    <location>
        <begin position="367"/>
        <end position="473"/>
    </location>
</feature>
<feature type="compositionally biased region" description="Polar residues" evidence="1">
    <location>
        <begin position="200"/>
        <end position="217"/>
    </location>
</feature>
<dbReference type="GO" id="GO:0033309">
    <property type="term" value="C:SBF transcription complex"/>
    <property type="evidence" value="ECO:0007669"/>
    <property type="project" value="TreeGrafter"/>
</dbReference>
<accession>A0A9P7UPY9</accession>
<evidence type="ECO:0000256" key="1">
    <source>
        <dbReference type="SAM" id="MobiDB-lite"/>
    </source>
</evidence>
<evidence type="ECO:0000313" key="3">
    <source>
        <dbReference type="EMBL" id="KAG7090182.1"/>
    </source>
</evidence>
<dbReference type="AlphaFoldDB" id="A0A9P7UPY9"/>
<dbReference type="GO" id="GO:0003677">
    <property type="term" value="F:DNA binding"/>
    <property type="evidence" value="ECO:0007669"/>
    <property type="project" value="InterPro"/>
</dbReference>
<sequence length="544" mass="59063">MRHTTESASPSPTIPAPTTPSFTFIPEDSMTNGPFQDTASSPPSSSNTGGPKFRPYASSNHHVTKGRYITSNDPRGYIPVYEYPLHGQWIMMDIDDGYILWTGIWKALGNSKADIVKMIDSQPDLAAQIRRVRGGYLKIQGTWMPYEVALRLSRRVAWTIREDLVPLFGPTFPSTCLSPDQPGYGQVVASGPGRRRTRKSNAVQASVAPTNPSNSAAPGSMHQGWTVFTSQTQSGGQVGSSQSHSQFIPQYAPFSDLPNRPSPSPIESQGYSISRERGNVRYAPYPNPSPPLSVSVPPSTHHDVRSISPLSPSQHHPHPQIVLPPIGRESGSTFMNGGASYALPPISALEDLRGVDASDSAAVLRRLKSPDQPGDGPRHLGTPRPSSSSKSSTSNFSSLSWPPPQYQSVQSALPSIHKLPSDPSMRSHHTLRSYDSRDSMSSSRLSVSLTSDSSCAPSPISPPSPSTPATPHSAISMVSAFGRESVSKEHHHFFFSQHPSSDHSRVSLPTDSRRGSSGSESLSRRSSESSEMHLDHRHQPHRPW</sequence>
<dbReference type="KEGG" id="more:E1B28_011789"/>
<proteinExistence type="predicted"/>
<feature type="region of interest" description="Disordered" evidence="1">
    <location>
        <begin position="495"/>
        <end position="544"/>
    </location>
</feature>
<dbReference type="PROSITE" id="PS51299">
    <property type="entry name" value="HTH_APSES"/>
    <property type="match status" value="1"/>
</dbReference>
<feature type="compositionally biased region" description="Basic residues" evidence="1">
    <location>
        <begin position="535"/>
        <end position="544"/>
    </location>
</feature>
<feature type="compositionally biased region" description="Low complexity" evidence="1">
    <location>
        <begin position="439"/>
        <end position="458"/>
    </location>
</feature>